<dbReference type="PROSITE" id="PS50106">
    <property type="entry name" value="PDZ"/>
    <property type="match status" value="1"/>
</dbReference>
<reference evidence="3 4" key="1">
    <citation type="journal article" date="2021" name="Sci. Rep.">
        <title>The genome of the diatom Chaetoceros tenuissimus carries an ancient integrated fragment of an extant virus.</title>
        <authorList>
            <person name="Hongo Y."/>
            <person name="Kimura K."/>
            <person name="Takaki Y."/>
            <person name="Yoshida Y."/>
            <person name="Baba S."/>
            <person name="Kobayashi G."/>
            <person name="Nagasaki K."/>
            <person name="Hano T."/>
            <person name="Tomaru Y."/>
        </authorList>
    </citation>
    <scope>NUCLEOTIDE SEQUENCE [LARGE SCALE GENOMIC DNA]</scope>
    <source>
        <strain evidence="3 4">NIES-3715</strain>
    </source>
</reference>
<proteinExistence type="predicted"/>
<dbReference type="SMART" id="SM00228">
    <property type="entry name" value="PDZ"/>
    <property type="match status" value="2"/>
</dbReference>
<feature type="compositionally biased region" description="Polar residues" evidence="1">
    <location>
        <begin position="360"/>
        <end position="372"/>
    </location>
</feature>
<feature type="compositionally biased region" description="Low complexity" evidence="1">
    <location>
        <begin position="229"/>
        <end position="240"/>
    </location>
</feature>
<feature type="region of interest" description="Disordered" evidence="1">
    <location>
        <begin position="350"/>
        <end position="378"/>
    </location>
</feature>
<feature type="region of interest" description="Disordered" evidence="1">
    <location>
        <begin position="218"/>
        <end position="248"/>
    </location>
</feature>
<accession>A0AAD3CVA4</accession>
<name>A0AAD3CVA4_9STRA</name>
<protein>
    <recommendedName>
        <fullName evidence="2">PDZ domain-containing protein</fullName>
    </recommendedName>
</protein>
<feature type="domain" description="PDZ" evidence="2">
    <location>
        <begin position="413"/>
        <end position="470"/>
    </location>
</feature>
<dbReference type="InterPro" id="IPR005114">
    <property type="entry name" value="Helicase_assoc"/>
</dbReference>
<feature type="compositionally biased region" description="Basic and acidic residues" evidence="1">
    <location>
        <begin position="488"/>
        <end position="500"/>
    </location>
</feature>
<dbReference type="Gene3D" id="2.30.42.10">
    <property type="match status" value="1"/>
</dbReference>
<feature type="region of interest" description="Disordered" evidence="1">
    <location>
        <begin position="651"/>
        <end position="677"/>
    </location>
</feature>
<dbReference type="Pfam" id="PF03457">
    <property type="entry name" value="HA"/>
    <property type="match status" value="1"/>
</dbReference>
<dbReference type="SUPFAM" id="SSF50156">
    <property type="entry name" value="PDZ domain-like"/>
    <property type="match status" value="2"/>
</dbReference>
<sequence>MPRQDVLQRCVSEIKEALSICNNSGSSTSDYDGGTTSFSLLTRKEFKEAKNTLQKILKKDTKGDTVEKDIGKEIKFPTQRVRVEVKLYSADGDTFLADVELTLGANFPEDPAKVTKAKIYSLEMDAEMRERHHHSFITDMIEFANQASKSDSSSKLLHMIESIEDYAAEYVASNGCWKLFHCDPRPLYIVNESSIPIVPIENMAFKLASTNTNFAKMAPGRKKSISSHSRSNNPKSYSRSSSKHKKSRKMFADHVEDLRLYVLQNGNANIPQTYPANQNLATWVGNIRYSCRLIERGAVPLIKLTKERLELLVGVGFEVPQVVLKQAGITNVEQIKAEAESKIEANAVVENKEQPDSLVDKTNQQDMSSGNDQDQEMEVQVNRKRKLSLESIMNQNDLTVKVSYKFECTVGAGPLGIILRNSPEGVQVVNIDPDSQCKSKLEIGDIIEAINSKSQKNATAKDAKFLLSQSIDVERSLMMRRVSSKKFKMTESEEHVDNKVSAKAINSSSNSSNTEDVNMGTATPEMSSSESETENEAQVSDLEKKSPVTSTIPNKKGESTSTPQTIKNPEDNTHCFEFVTSPGPLGLNLCPNPSLGFKILDIFETSQCKGKLEKYDYVESIDGHSLKTANVSELMTYLSDCKEKCKILGVKRERSSSPVSTTSEILDGTEKEGKKKQ</sequence>
<feature type="compositionally biased region" description="Basic and acidic residues" evidence="1">
    <location>
        <begin position="668"/>
        <end position="677"/>
    </location>
</feature>
<evidence type="ECO:0000256" key="1">
    <source>
        <dbReference type="SAM" id="MobiDB-lite"/>
    </source>
</evidence>
<dbReference type="AlphaFoldDB" id="A0AAD3CVA4"/>
<evidence type="ECO:0000313" key="3">
    <source>
        <dbReference type="EMBL" id="GFH51224.1"/>
    </source>
</evidence>
<organism evidence="3 4">
    <name type="scientific">Chaetoceros tenuissimus</name>
    <dbReference type="NCBI Taxonomy" id="426638"/>
    <lineage>
        <taxon>Eukaryota</taxon>
        <taxon>Sar</taxon>
        <taxon>Stramenopiles</taxon>
        <taxon>Ochrophyta</taxon>
        <taxon>Bacillariophyta</taxon>
        <taxon>Coscinodiscophyceae</taxon>
        <taxon>Chaetocerotophycidae</taxon>
        <taxon>Chaetocerotales</taxon>
        <taxon>Chaetocerotaceae</taxon>
        <taxon>Chaetoceros</taxon>
    </lineage>
</organism>
<evidence type="ECO:0000313" key="4">
    <source>
        <dbReference type="Proteomes" id="UP001054902"/>
    </source>
</evidence>
<keyword evidence="4" id="KW-1185">Reference proteome</keyword>
<gene>
    <name evidence="3" type="ORF">CTEN210_07700</name>
</gene>
<feature type="compositionally biased region" description="Polar residues" evidence="1">
    <location>
        <begin position="547"/>
        <end position="567"/>
    </location>
</feature>
<dbReference type="InterPro" id="IPR001478">
    <property type="entry name" value="PDZ"/>
</dbReference>
<dbReference type="Proteomes" id="UP001054902">
    <property type="component" value="Unassembled WGS sequence"/>
</dbReference>
<evidence type="ECO:0000259" key="2">
    <source>
        <dbReference type="PROSITE" id="PS50106"/>
    </source>
</evidence>
<comment type="caution">
    <text evidence="3">The sequence shown here is derived from an EMBL/GenBank/DDBJ whole genome shotgun (WGS) entry which is preliminary data.</text>
</comment>
<feature type="compositionally biased region" description="Basic and acidic residues" evidence="1">
    <location>
        <begin position="350"/>
        <end position="359"/>
    </location>
</feature>
<dbReference type="InterPro" id="IPR036034">
    <property type="entry name" value="PDZ_sf"/>
</dbReference>
<dbReference type="EMBL" id="BLLK01000045">
    <property type="protein sequence ID" value="GFH51224.1"/>
    <property type="molecule type" value="Genomic_DNA"/>
</dbReference>
<feature type="region of interest" description="Disordered" evidence="1">
    <location>
        <begin position="487"/>
        <end position="569"/>
    </location>
</feature>